<evidence type="ECO:0000313" key="6">
    <source>
        <dbReference type="EMBL" id="BDA79071.1"/>
    </source>
</evidence>
<name>A0ABN6KIT0_9LEPT</name>
<keyword evidence="3" id="KW-0408">Iron</keyword>
<dbReference type="PANTHER" id="PTHR21496">
    <property type="entry name" value="FERREDOXIN-RELATED"/>
    <property type="match status" value="1"/>
</dbReference>
<keyword evidence="7" id="KW-1185">Reference proteome</keyword>
<evidence type="ECO:0000256" key="3">
    <source>
        <dbReference type="ARBA" id="ARBA00023004"/>
    </source>
</evidence>
<feature type="domain" description="Rieske" evidence="5">
    <location>
        <begin position="4"/>
        <end position="99"/>
    </location>
</feature>
<protein>
    <submittedName>
        <fullName evidence="6">Benzene 1,2-dioxygenase</fullName>
    </submittedName>
</protein>
<evidence type="ECO:0000259" key="5">
    <source>
        <dbReference type="PROSITE" id="PS51296"/>
    </source>
</evidence>
<evidence type="ECO:0000256" key="4">
    <source>
        <dbReference type="ARBA" id="ARBA00023014"/>
    </source>
</evidence>
<dbReference type="EMBL" id="AP025028">
    <property type="protein sequence ID" value="BDA79071.1"/>
    <property type="molecule type" value="Genomic_DNA"/>
</dbReference>
<dbReference type="CDD" id="cd03528">
    <property type="entry name" value="Rieske_RO_ferredoxin"/>
    <property type="match status" value="1"/>
</dbReference>
<sequence>MAFQKLAKLHEIKEGEMKVVSTRYTRVALTKIGETYLAFEDLCTHDGEEISCGKLVGEVITCPRHFAKFNIRTGEVVSLPATENLPVFKTKLNGDDLEVDLED</sequence>
<accession>A0ABN6KIT0</accession>
<reference evidence="6 7" key="1">
    <citation type="submission" date="2021-08" db="EMBL/GenBank/DDBJ databases">
        <title>Complete genome sequence of Leptospira kobayashii strain E30.</title>
        <authorList>
            <person name="Nakao R."/>
            <person name="Nakamura S."/>
            <person name="Masuzawa T."/>
            <person name="Koizumi N."/>
        </authorList>
    </citation>
    <scope>NUCLEOTIDE SEQUENCE [LARGE SCALE GENOMIC DNA]</scope>
    <source>
        <strain evidence="6 7">E30</strain>
    </source>
</reference>
<keyword evidence="2" id="KW-0479">Metal-binding</keyword>
<keyword evidence="4" id="KW-0411">Iron-sulfur</keyword>
<keyword evidence="1" id="KW-0001">2Fe-2S</keyword>
<dbReference type="InterPro" id="IPR017941">
    <property type="entry name" value="Rieske_2Fe-2S"/>
</dbReference>
<dbReference type="RefSeq" id="WP_109019499.1">
    <property type="nucleotide sequence ID" value="NZ_AP025028.1"/>
</dbReference>
<dbReference type="InterPro" id="IPR036922">
    <property type="entry name" value="Rieske_2Fe-2S_sf"/>
</dbReference>
<dbReference type="PROSITE" id="PS51296">
    <property type="entry name" value="RIESKE"/>
    <property type="match status" value="1"/>
</dbReference>
<dbReference type="Gene3D" id="2.102.10.10">
    <property type="entry name" value="Rieske [2Fe-2S] iron-sulphur domain"/>
    <property type="match status" value="1"/>
</dbReference>
<organism evidence="6 7">
    <name type="scientific">Leptospira kobayashii</name>
    <dbReference type="NCBI Taxonomy" id="1917830"/>
    <lineage>
        <taxon>Bacteria</taxon>
        <taxon>Pseudomonadati</taxon>
        <taxon>Spirochaetota</taxon>
        <taxon>Spirochaetia</taxon>
        <taxon>Leptospirales</taxon>
        <taxon>Leptospiraceae</taxon>
        <taxon>Leptospira</taxon>
    </lineage>
</organism>
<evidence type="ECO:0000256" key="1">
    <source>
        <dbReference type="ARBA" id="ARBA00022714"/>
    </source>
</evidence>
<dbReference type="Pfam" id="PF00355">
    <property type="entry name" value="Rieske"/>
    <property type="match status" value="1"/>
</dbReference>
<proteinExistence type="predicted"/>
<evidence type="ECO:0000256" key="2">
    <source>
        <dbReference type="ARBA" id="ARBA00022723"/>
    </source>
</evidence>
<dbReference type="Proteomes" id="UP000245263">
    <property type="component" value="Chromosome 1"/>
</dbReference>
<dbReference type="SUPFAM" id="SSF50022">
    <property type="entry name" value="ISP domain"/>
    <property type="match status" value="1"/>
</dbReference>
<evidence type="ECO:0000313" key="7">
    <source>
        <dbReference type="Proteomes" id="UP000245263"/>
    </source>
</evidence>
<gene>
    <name evidence="6" type="primary">nirD</name>
    <name evidence="6" type="ORF">LPTSP3_g20010</name>
</gene>
<dbReference type="PANTHER" id="PTHR21496:SF23">
    <property type="entry name" value="3-PHENYLPROPIONATE_CINNAMIC ACID DIOXYGENASE FERREDOXIN SUBUNIT"/>
    <property type="match status" value="1"/>
</dbReference>